<evidence type="ECO:0000313" key="8">
    <source>
        <dbReference type="Ensembl" id="ENSOTSP00005135250.1"/>
    </source>
</evidence>
<evidence type="ECO:0000313" key="9">
    <source>
        <dbReference type="Proteomes" id="UP000694402"/>
    </source>
</evidence>
<accession>A0AAZ3R4C6</accession>
<name>A0AAZ3R4C6_ONCTS</name>
<evidence type="ECO:0000256" key="7">
    <source>
        <dbReference type="SAM" id="Phobius"/>
    </source>
</evidence>
<proteinExistence type="inferred from homology"/>
<dbReference type="InterPro" id="IPR019397">
    <property type="entry name" value="Uncharacterised_TMEM39"/>
</dbReference>
<protein>
    <submittedName>
        <fullName evidence="8">Uncharacterized protein</fullName>
    </submittedName>
</protein>
<feature type="compositionally biased region" description="Polar residues" evidence="6">
    <location>
        <begin position="57"/>
        <end position="76"/>
    </location>
</feature>
<dbReference type="Proteomes" id="UP000694402">
    <property type="component" value="Unassembled WGS sequence"/>
</dbReference>
<keyword evidence="4 7" id="KW-1133">Transmembrane helix</keyword>
<keyword evidence="3 7" id="KW-0812">Transmembrane</keyword>
<dbReference type="AlphaFoldDB" id="A0AAZ3R4C6"/>
<evidence type="ECO:0000256" key="6">
    <source>
        <dbReference type="SAM" id="MobiDB-lite"/>
    </source>
</evidence>
<evidence type="ECO:0000256" key="4">
    <source>
        <dbReference type="ARBA" id="ARBA00022989"/>
    </source>
</evidence>
<evidence type="ECO:0000256" key="2">
    <source>
        <dbReference type="ARBA" id="ARBA00010737"/>
    </source>
</evidence>
<dbReference type="Pfam" id="PF10271">
    <property type="entry name" value="Tmp39"/>
    <property type="match status" value="1"/>
</dbReference>
<dbReference type="Ensembl" id="ENSOTST00005113642.2">
    <property type="protein sequence ID" value="ENSOTSP00005135250.1"/>
    <property type="gene ID" value="ENSOTSG00005047997.2"/>
</dbReference>
<organism evidence="8 9">
    <name type="scientific">Oncorhynchus tshawytscha</name>
    <name type="common">Chinook salmon</name>
    <name type="synonym">Salmo tshawytscha</name>
    <dbReference type="NCBI Taxonomy" id="74940"/>
    <lineage>
        <taxon>Eukaryota</taxon>
        <taxon>Metazoa</taxon>
        <taxon>Chordata</taxon>
        <taxon>Craniata</taxon>
        <taxon>Vertebrata</taxon>
        <taxon>Euteleostomi</taxon>
        <taxon>Actinopterygii</taxon>
        <taxon>Neopterygii</taxon>
        <taxon>Teleostei</taxon>
        <taxon>Protacanthopterygii</taxon>
        <taxon>Salmoniformes</taxon>
        <taxon>Salmonidae</taxon>
        <taxon>Salmoninae</taxon>
        <taxon>Oncorhynchus</taxon>
    </lineage>
</organism>
<dbReference type="GO" id="GO:0016020">
    <property type="term" value="C:membrane"/>
    <property type="evidence" value="ECO:0007669"/>
    <property type="project" value="UniProtKB-SubCell"/>
</dbReference>
<comment type="similarity">
    <text evidence="2">Belongs to the TMEM39 family.</text>
</comment>
<comment type="subcellular location">
    <subcellularLocation>
        <location evidence="1">Membrane</location>
        <topology evidence="1">Multi-pass membrane protein</topology>
    </subcellularLocation>
</comment>
<evidence type="ECO:0000256" key="5">
    <source>
        <dbReference type="ARBA" id="ARBA00023136"/>
    </source>
</evidence>
<reference evidence="8" key="2">
    <citation type="submission" date="2025-08" db="UniProtKB">
        <authorList>
            <consortium name="Ensembl"/>
        </authorList>
    </citation>
    <scope>IDENTIFICATION</scope>
</reference>
<keyword evidence="5 7" id="KW-0472">Membrane</keyword>
<feature type="transmembrane region" description="Helical" evidence="7">
    <location>
        <begin position="12"/>
        <end position="33"/>
    </location>
</feature>
<reference evidence="9" key="1">
    <citation type="journal article" date="2018" name="PLoS ONE">
        <title>Chinook salmon (Oncorhynchus tshawytscha) genome and transcriptome.</title>
        <authorList>
            <person name="Christensen K.A."/>
            <person name="Leong J.S."/>
            <person name="Sakhrani D."/>
            <person name="Biagi C.A."/>
            <person name="Minkley D.R."/>
            <person name="Withler R.E."/>
            <person name="Rondeau E.B."/>
            <person name="Koop B.F."/>
            <person name="Devlin R.H."/>
        </authorList>
    </citation>
    <scope>NUCLEOTIDE SEQUENCE [LARGE SCALE GENOMIC DNA]</scope>
</reference>
<keyword evidence="9" id="KW-1185">Reference proteome</keyword>
<sequence>LSNGPRNRPSAHYNPLDGSLLFAFLLFLYLLVAQHPQYINIYRTLWCSSLHETYVAGSTDNHGQPSIQHHSTLQTHHQARDPGSRPQPVQLGTGLPDGPPPGGEGS</sequence>
<evidence type="ECO:0000256" key="3">
    <source>
        <dbReference type="ARBA" id="ARBA00022692"/>
    </source>
</evidence>
<feature type="region of interest" description="Disordered" evidence="6">
    <location>
        <begin position="57"/>
        <end position="106"/>
    </location>
</feature>
<feature type="compositionally biased region" description="Pro residues" evidence="6">
    <location>
        <begin position="97"/>
        <end position="106"/>
    </location>
</feature>
<reference evidence="8" key="3">
    <citation type="submission" date="2025-09" db="UniProtKB">
        <authorList>
            <consortium name="Ensembl"/>
        </authorList>
    </citation>
    <scope>IDENTIFICATION</scope>
</reference>
<evidence type="ECO:0000256" key="1">
    <source>
        <dbReference type="ARBA" id="ARBA00004141"/>
    </source>
</evidence>